<evidence type="ECO:0000256" key="2">
    <source>
        <dbReference type="ARBA" id="ARBA00022737"/>
    </source>
</evidence>
<dbReference type="Proteomes" id="UP001162164">
    <property type="component" value="Unassembled WGS sequence"/>
</dbReference>
<feature type="domain" description="cGMP-dependent protein kinase interacting" evidence="5">
    <location>
        <begin position="225"/>
        <end position="304"/>
    </location>
</feature>
<feature type="compositionally biased region" description="Basic and acidic residues" evidence="4">
    <location>
        <begin position="143"/>
        <end position="155"/>
    </location>
</feature>
<dbReference type="InterPro" id="IPR031775">
    <property type="entry name" value="PRKG1_interact"/>
</dbReference>
<evidence type="ECO:0000259" key="5">
    <source>
        <dbReference type="Pfam" id="PF15898"/>
    </source>
</evidence>
<sequence length="353" mass="40045">MDDLEQEKESSAGGENCEDSTKTNHQDVFKKIVNNTECPFIIKNLWFQQDINQLFSASSYNGRPRSLGYYGSNTTPFSSSYSNSSNPYSSSNSTSNAYGLNYQSPYFSNGYRTPSSTSGYASLKIPAKSLSSVANNNYSKSYGNEREHRSRRDLSRANSYYGRDRSLSRSRNSLASSGLGSRSISLSSLNSEGYVSGTERSSRSRIGSTSDIRNENGEIDYKSCMNNSLLKDKLRKSEEELRETKQTLERINCVTSKNSLSELEKKERRAMERKLSEMEEELKQLQKLKAENERLKADNRSLTRNLENFKTENQRLKDENGALIRILIKNIIKLSILLQLSIIVLFIDNINNL</sequence>
<keyword evidence="7" id="KW-1185">Reference proteome</keyword>
<dbReference type="PANTHER" id="PTHR24179">
    <property type="entry name" value="PROTEIN PHOSPHATASE 1 REGULATORY SUBUNIT 12"/>
    <property type="match status" value="1"/>
</dbReference>
<dbReference type="PANTHER" id="PTHR24179:SF21">
    <property type="entry name" value="MYOSIN BINDING SUBUNIT, ISOFORM O"/>
    <property type="match status" value="1"/>
</dbReference>
<evidence type="ECO:0000313" key="6">
    <source>
        <dbReference type="EMBL" id="KAJ8983842.1"/>
    </source>
</evidence>
<accession>A0ABQ9K2P5</accession>
<feature type="region of interest" description="Disordered" evidence="4">
    <location>
        <begin position="1"/>
        <end position="23"/>
    </location>
</feature>
<keyword evidence="3" id="KW-0175">Coiled coil</keyword>
<keyword evidence="2" id="KW-0677">Repeat</keyword>
<evidence type="ECO:0000256" key="4">
    <source>
        <dbReference type="SAM" id="MobiDB-lite"/>
    </source>
</evidence>
<dbReference type="InterPro" id="IPR051226">
    <property type="entry name" value="PP1_Regulatory_Subunit"/>
</dbReference>
<name>A0ABQ9K2P5_9CUCU</name>
<evidence type="ECO:0000256" key="3">
    <source>
        <dbReference type="SAM" id="Coils"/>
    </source>
</evidence>
<evidence type="ECO:0000313" key="7">
    <source>
        <dbReference type="Proteomes" id="UP001162164"/>
    </source>
</evidence>
<organism evidence="6 7">
    <name type="scientific">Molorchus minor</name>
    <dbReference type="NCBI Taxonomy" id="1323400"/>
    <lineage>
        <taxon>Eukaryota</taxon>
        <taxon>Metazoa</taxon>
        <taxon>Ecdysozoa</taxon>
        <taxon>Arthropoda</taxon>
        <taxon>Hexapoda</taxon>
        <taxon>Insecta</taxon>
        <taxon>Pterygota</taxon>
        <taxon>Neoptera</taxon>
        <taxon>Endopterygota</taxon>
        <taxon>Coleoptera</taxon>
        <taxon>Polyphaga</taxon>
        <taxon>Cucujiformia</taxon>
        <taxon>Chrysomeloidea</taxon>
        <taxon>Cerambycidae</taxon>
        <taxon>Lamiinae</taxon>
        <taxon>Monochamini</taxon>
        <taxon>Molorchus</taxon>
    </lineage>
</organism>
<dbReference type="EMBL" id="JAPWTJ010000058">
    <property type="protein sequence ID" value="KAJ8983842.1"/>
    <property type="molecule type" value="Genomic_DNA"/>
</dbReference>
<evidence type="ECO:0000256" key="1">
    <source>
        <dbReference type="ARBA" id="ARBA00022473"/>
    </source>
</evidence>
<feature type="coiled-coil region" evidence="3">
    <location>
        <begin position="227"/>
        <end position="326"/>
    </location>
</feature>
<proteinExistence type="predicted"/>
<reference evidence="6" key="1">
    <citation type="journal article" date="2023" name="Insect Mol. Biol.">
        <title>Genome sequencing provides insights into the evolution of gene families encoding plant cell wall-degrading enzymes in longhorned beetles.</title>
        <authorList>
            <person name="Shin N.R."/>
            <person name="Okamura Y."/>
            <person name="Kirsch R."/>
            <person name="Pauchet Y."/>
        </authorList>
    </citation>
    <scope>NUCLEOTIDE SEQUENCE</scope>
    <source>
        <strain evidence="6">MMC_N1</strain>
    </source>
</reference>
<keyword evidence="1" id="KW-0217">Developmental protein</keyword>
<comment type="caution">
    <text evidence="6">The sequence shown here is derived from an EMBL/GenBank/DDBJ whole genome shotgun (WGS) entry which is preliminary data.</text>
</comment>
<feature type="compositionally biased region" description="Low complexity" evidence="4">
    <location>
        <begin position="169"/>
        <end position="191"/>
    </location>
</feature>
<gene>
    <name evidence="6" type="ORF">NQ317_016447</name>
</gene>
<protein>
    <recommendedName>
        <fullName evidence="5">cGMP-dependent protein kinase interacting domain-containing protein</fullName>
    </recommendedName>
</protein>
<feature type="non-terminal residue" evidence="6">
    <location>
        <position position="353"/>
    </location>
</feature>
<feature type="region of interest" description="Disordered" evidence="4">
    <location>
        <begin position="135"/>
        <end position="214"/>
    </location>
</feature>
<dbReference type="Pfam" id="PF15898">
    <property type="entry name" value="PRKG1_interact"/>
    <property type="match status" value="1"/>
</dbReference>